<sequence>MFESFYGLRADPFRLTPDHQFSFEHEHFSKAKAYIDYALVRGEGFVMVTGMPGTGKTTLVADLQARLPVAEITTATINCTQLDAEALLLISAYEFGLQVESTAKAVLLRELMAFFHREHHSGRRVLLIIDEAQDLSVQALEELRLLTNLQSAGRPLLQIILLGQSSLLDLIRRPEMLQVHQRIVAATHLQALTPRETIEYVRHRLLKAGWTGRPTFRPGVLKSVYSYSLGVPRLINQICSRMLLRGFSLELVEITRHDAYQVLQELQEEGLVQAPRSSHEQSPQSLALHWSEIDHGLYPEKPSTHSVNQILSDKPLNQAPPQPAADLQAQADEQRPNTAHAITANPYSEPPIPAQEDPEYPATESAQSTPDALEEVSTDKKPITPITAETPVTVNQGTSHPEDQPTIIRPFSVGKLVIAFLALSLVLISFLAGMLLSNPQPRAELMEVISRYASSAMDFLQSAFQ</sequence>
<dbReference type="InterPro" id="IPR052026">
    <property type="entry name" value="ExeA_AAA_ATPase_DNA-bind"/>
</dbReference>
<dbReference type="Proteomes" id="UP001432180">
    <property type="component" value="Chromosome"/>
</dbReference>
<dbReference type="CDD" id="cd00009">
    <property type="entry name" value="AAA"/>
    <property type="match status" value="1"/>
</dbReference>
<dbReference type="PANTHER" id="PTHR35894">
    <property type="entry name" value="GENERAL SECRETION PATHWAY PROTEIN A-RELATED"/>
    <property type="match status" value="1"/>
</dbReference>
<dbReference type="Pfam" id="PF13401">
    <property type="entry name" value="AAA_22"/>
    <property type="match status" value="1"/>
</dbReference>
<feature type="transmembrane region" description="Helical" evidence="2">
    <location>
        <begin position="416"/>
        <end position="436"/>
    </location>
</feature>
<proteinExistence type="predicted"/>
<keyword evidence="5" id="KW-1185">Reference proteome</keyword>
<feature type="region of interest" description="Disordered" evidence="1">
    <location>
        <begin position="313"/>
        <end position="381"/>
    </location>
</feature>
<accession>A0ABZ0SBB1</accession>
<name>A0ABZ0SBB1_9GAMM</name>
<evidence type="ECO:0000313" key="5">
    <source>
        <dbReference type="Proteomes" id="UP001432180"/>
    </source>
</evidence>
<dbReference type="SUPFAM" id="SSF52540">
    <property type="entry name" value="P-loop containing nucleoside triphosphate hydrolases"/>
    <property type="match status" value="1"/>
</dbReference>
<gene>
    <name evidence="4" type="ORF">Thiowin_02776</name>
</gene>
<feature type="domain" description="AAA+ ATPase" evidence="3">
    <location>
        <begin position="42"/>
        <end position="205"/>
    </location>
</feature>
<dbReference type="InterPro" id="IPR003593">
    <property type="entry name" value="AAA+_ATPase"/>
</dbReference>
<dbReference type="EMBL" id="CP121472">
    <property type="protein sequence ID" value="WPL17737.1"/>
    <property type="molecule type" value="Genomic_DNA"/>
</dbReference>
<organism evidence="4 5">
    <name type="scientific">Thiorhodovibrio winogradskyi</name>
    <dbReference type="NCBI Taxonomy" id="77007"/>
    <lineage>
        <taxon>Bacteria</taxon>
        <taxon>Pseudomonadati</taxon>
        <taxon>Pseudomonadota</taxon>
        <taxon>Gammaproteobacteria</taxon>
        <taxon>Chromatiales</taxon>
        <taxon>Chromatiaceae</taxon>
        <taxon>Thiorhodovibrio</taxon>
    </lineage>
</organism>
<evidence type="ECO:0000259" key="3">
    <source>
        <dbReference type="SMART" id="SM00382"/>
    </source>
</evidence>
<dbReference type="RefSeq" id="WP_328983544.1">
    <property type="nucleotide sequence ID" value="NZ_CP121472.1"/>
</dbReference>
<keyword evidence="2" id="KW-0472">Membrane</keyword>
<dbReference type="SMART" id="SM00382">
    <property type="entry name" value="AAA"/>
    <property type="match status" value="1"/>
</dbReference>
<dbReference type="InterPro" id="IPR027417">
    <property type="entry name" value="P-loop_NTPase"/>
</dbReference>
<keyword evidence="2" id="KW-1133">Transmembrane helix</keyword>
<dbReference type="PANTHER" id="PTHR35894:SF5">
    <property type="entry name" value="MU-LIKE PROPHAGE FLUMU DNA TRANSPOSITION PROTEIN B"/>
    <property type="match status" value="1"/>
</dbReference>
<evidence type="ECO:0000256" key="2">
    <source>
        <dbReference type="SAM" id="Phobius"/>
    </source>
</evidence>
<reference evidence="4 5" key="1">
    <citation type="journal article" date="2023" name="Microorganisms">
        <title>Thiorhodovibrio frisius and Trv. litoralis spp. nov., Two Novel Members from a Clade of Fastidious Purple Sulfur Bacteria That Exhibit Unique Red-Shifted Light-Harvesting Capabilities.</title>
        <authorList>
            <person name="Methner A."/>
            <person name="Kuzyk S.B."/>
            <person name="Petersen J."/>
            <person name="Bauer S."/>
            <person name="Brinkmann H."/>
            <person name="Sichau K."/>
            <person name="Wanner G."/>
            <person name="Wolf J."/>
            <person name="Neumann-Schaal M."/>
            <person name="Henke P."/>
            <person name="Tank M."/>
            <person name="Sproer C."/>
            <person name="Bunk B."/>
            <person name="Overmann J."/>
        </authorList>
    </citation>
    <scope>NUCLEOTIDE SEQUENCE [LARGE SCALE GENOMIC DNA]</scope>
    <source>
        <strain evidence="4 5">DSM 6702</strain>
    </source>
</reference>
<evidence type="ECO:0000256" key="1">
    <source>
        <dbReference type="SAM" id="MobiDB-lite"/>
    </source>
</evidence>
<protein>
    <submittedName>
        <fullName evidence="4">Secretion ATPase, PEP-CTERM locus subfamily</fullName>
    </submittedName>
</protein>
<keyword evidence="2" id="KW-0812">Transmembrane</keyword>
<dbReference type="InterPro" id="IPR049945">
    <property type="entry name" value="AAA_22"/>
</dbReference>
<evidence type="ECO:0000313" key="4">
    <source>
        <dbReference type="EMBL" id="WPL17737.1"/>
    </source>
</evidence>
<dbReference type="Gene3D" id="3.40.50.300">
    <property type="entry name" value="P-loop containing nucleotide triphosphate hydrolases"/>
    <property type="match status" value="1"/>
</dbReference>